<dbReference type="InterPro" id="IPR000914">
    <property type="entry name" value="SBP_5_dom"/>
</dbReference>
<dbReference type="AlphaFoldDB" id="A0A327ZGA2"/>
<evidence type="ECO:0000256" key="1">
    <source>
        <dbReference type="SAM" id="SignalP"/>
    </source>
</evidence>
<dbReference type="GO" id="GO:0043190">
    <property type="term" value="C:ATP-binding cassette (ABC) transporter complex"/>
    <property type="evidence" value="ECO:0007669"/>
    <property type="project" value="InterPro"/>
</dbReference>
<gene>
    <name evidence="3" type="ORF">B0I29_103423</name>
</gene>
<feature type="signal peptide" evidence="1">
    <location>
        <begin position="1"/>
        <end position="20"/>
    </location>
</feature>
<dbReference type="GO" id="GO:0015833">
    <property type="term" value="P:peptide transport"/>
    <property type="evidence" value="ECO:0007669"/>
    <property type="project" value="TreeGrafter"/>
</dbReference>
<dbReference type="InterPro" id="IPR039424">
    <property type="entry name" value="SBP_5"/>
</dbReference>
<dbReference type="PROSITE" id="PS51257">
    <property type="entry name" value="PROKAR_LIPOPROTEIN"/>
    <property type="match status" value="1"/>
</dbReference>
<dbReference type="InterPro" id="IPR030678">
    <property type="entry name" value="Peptide/Ni-bd"/>
</dbReference>
<keyword evidence="4" id="KW-1185">Reference proteome</keyword>
<dbReference type="GO" id="GO:0042597">
    <property type="term" value="C:periplasmic space"/>
    <property type="evidence" value="ECO:0007669"/>
    <property type="project" value="UniProtKB-ARBA"/>
</dbReference>
<dbReference type="Proteomes" id="UP000249341">
    <property type="component" value="Unassembled WGS sequence"/>
</dbReference>
<keyword evidence="1" id="KW-0732">Signal</keyword>
<dbReference type="CDD" id="cd00995">
    <property type="entry name" value="PBP2_NikA_DppA_OppA_like"/>
    <property type="match status" value="1"/>
</dbReference>
<dbReference type="Gene3D" id="3.10.105.10">
    <property type="entry name" value="Dipeptide-binding Protein, Domain 3"/>
    <property type="match status" value="1"/>
</dbReference>
<dbReference type="Gene3D" id="3.90.76.10">
    <property type="entry name" value="Dipeptide-binding Protein, Domain 1"/>
    <property type="match status" value="1"/>
</dbReference>
<name>A0A327ZGA2_9ACTN</name>
<evidence type="ECO:0000259" key="2">
    <source>
        <dbReference type="Pfam" id="PF00496"/>
    </source>
</evidence>
<accession>A0A327ZGA2</accession>
<dbReference type="RefSeq" id="WP_111648422.1">
    <property type="nucleotide sequence ID" value="NZ_JACHWI010000004.1"/>
</dbReference>
<dbReference type="PANTHER" id="PTHR30290:SF83">
    <property type="entry name" value="ABC TRANSPORTER SUBSTRATE-BINDING PROTEIN"/>
    <property type="match status" value="1"/>
</dbReference>
<dbReference type="EMBL" id="QLMJ01000003">
    <property type="protein sequence ID" value="RAK40390.1"/>
    <property type="molecule type" value="Genomic_DNA"/>
</dbReference>
<sequence>MLGKSPWKMAVGATAIALLAAGCGSGDSDESSGTSNTVVIGIAEPQHLIPSNTTESNGAEVLNSLFYPLVDFDAKNNPTPVAAESITADKTNTTWTVKLKPGFTFHNGEPVIAQNYVDAWNYGAYGPNGQGGSYFFSSIAGYADLQSEDPDGEEGPKTAPDPKAKKLTGLKAVDDSTLEIKLAAPFASFASLLGYTVFYPLPKAAFSADGVLAEGFEDAVIGNGPFKIKGKWEHDAQIVVEKVADFKGQVPKVDGITWKIYQDDAAQYADLVAGNLDVQTQIPIESLASASADLGDRFQKSPNSAFQFVGFPTFQKEFQDVRVRQAISMAINRQEITDQVFLGSQTPATSFVSPVVAGYRENTCGKNCEYNPTEAKTLYTEAKGPAELKITYNADGPHKAWVDATCNQIKASLGVNCTGVGEPKFADLLTKVEKKEPVGLIRLGWLMDYPLMENYLGPLYATDGSSNYYGYSNTAFDDLVAAGRSAATPEEAIAKWQAAEDILAKDMPVIPLRNGQNVFGFSEKVTNVNVDLFQKVNLYEIEVVS</sequence>
<dbReference type="PANTHER" id="PTHR30290">
    <property type="entry name" value="PERIPLASMIC BINDING COMPONENT OF ABC TRANSPORTER"/>
    <property type="match status" value="1"/>
</dbReference>
<dbReference type="PIRSF" id="PIRSF002741">
    <property type="entry name" value="MppA"/>
    <property type="match status" value="1"/>
</dbReference>
<comment type="caution">
    <text evidence="3">The sequence shown here is derived from an EMBL/GenBank/DDBJ whole genome shotgun (WGS) entry which is preliminary data.</text>
</comment>
<dbReference type="Pfam" id="PF00496">
    <property type="entry name" value="SBP_bac_5"/>
    <property type="match status" value="1"/>
</dbReference>
<dbReference type="Gene3D" id="3.40.190.10">
    <property type="entry name" value="Periplasmic binding protein-like II"/>
    <property type="match status" value="1"/>
</dbReference>
<feature type="domain" description="Solute-binding protein family 5" evidence="2">
    <location>
        <begin position="78"/>
        <end position="466"/>
    </location>
</feature>
<feature type="chain" id="PRO_5039027800" evidence="1">
    <location>
        <begin position="21"/>
        <end position="545"/>
    </location>
</feature>
<organism evidence="3 4">
    <name type="scientific">Actinoplanes lutulentus</name>
    <dbReference type="NCBI Taxonomy" id="1287878"/>
    <lineage>
        <taxon>Bacteria</taxon>
        <taxon>Bacillati</taxon>
        <taxon>Actinomycetota</taxon>
        <taxon>Actinomycetes</taxon>
        <taxon>Micromonosporales</taxon>
        <taxon>Micromonosporaceae</taxon>
        <taxon>Actinoplanes</taxon>
    </lineage>
</organism>
<evidence type="ECO:0000313" key="3">
    <source>
        <dbReference type="EMBL" id="RAK40390.1"/>
    </source>
</evidence>
<evidence type="ECO:0000313" key="4">
    <source>
        <dbReference type="Proteomes" id="UP000249341"/>
    </source>
</evidence>
<dbReference type="OrthoDB" id="9046151at2"/>
<dbReference type="SUPFAM" id="SSF53850">
    <property type="entry name" value="Periplasmic binding protein-like II"/>
    <property type="match status" value="1"/>
</dbReference>
<proteinExistence type="predicted"/>
<reference evidence="3 4" key="1">
    <citation type="submission" date="2018-06" db="EMBL/GenBank/DDBJ databases">
        <title>Genomic Encyclopedia of Type Strains, Phase III (KMG-III): the genomes of soil and plant-associated and newly described type strains.</title>
        <authorList>
            <person name="Whitman W."/>
        </authorList>
    </citation>
    <scope>NUCLEOTIDE SEQUENCE [LARGE SCALE GENOMIC DNA]</scope>
    <source>
        <strain evidence="3 4">CGMCC 4.7090</strain>
    </source>
</reference>
<dbReference type="GO" id="GO:1904680">
    <property type="term" value="F:peptide transmembrane transporter activity"/>
    <property type="evidence" value="ECO:0007669"/>
    <property type="project" value="TreeGrafter"/>
</dbReference>
<protein>
    <submittedName>
        <fullName evidence="3">Peptide/nickel transport system substrate-binding protein/oligopeptide transport system substrate-binding protein</fullName>
    </submittedName>
</protein>